<evidence type="ECO:0000259" key="8">
    <source>
        <dbReference type="PROSITE" id="PS50880"/>
    </source>
</evidence>
<dbReference type="Pfam" id="PF21175">
    <property type="entry name" value="RecR_C"/>
    <property type="match status" value="1"/>
</dbReference>
<gene>
    <name evidence="7" type="primary">recR</name>
    <name evidence="9" type="ORF">CVV64_01830</name>
</gene>
<keyword evidence="6 7" id="KW-0234">DNA repair</keyword>
<evidence type="ECO:0000256" key="4">
    <source>
        <dbReference type="ARBA" id="ARBA00022833"/>
    </source>
</evidence>
<comment type="caution">
    <text evidence="9">The sequence shown here is derived from an EMBL/GenBank/DDBJ whole genome shotgun (WGS) entry which is preliminary data.</text>
</comment>
<dbReference type="EMBL" id="PGXC01000001">
    <property type="protein sequence ID" value="PKK92175.1"/>
    <property type="molecule type" value="Genomic_DNA"/>
</dbReference>
<keyword evidence="1 7" id="KW-0479">Metal-binding</keyword>
<keyword evidence="4 7" id="KW-0862">Zinc</keyword>
<comment type="similarity">
    <text evidence="7">Belongs to the RecR family.</text>
</comment>
<dbReference type="InterPro" id="IPR015967">
    <property type="entry name" value="Rcmb_RecR_Znf"/>
</dbReference>
<dbReference type="Gene3D" id="1.10.8.420">
    <property type="entry name" value="RecR Domain 1"/>
    <property type="match status" value="1"/>
</dbReference>
<evidence type="ECO:0000313" key="9">
    <source>
        <dbReference type="EMBL" id="PKK92175.1"/>
    </source>
</evidence>
<dbReference type="GO" id="GO:0008270">
    <property type="term" value="F:zinc ion binding"/>
    <property type="evidence" value="ECO:0007669"/>
    <property type="project" value="UniProtKB-KW"/>
</dbReference>
<dbReference type="SMART" id="SM00493">
    <property type="entry name" value="TOPRIM"/>
    <property type="match status" value="1"/>
</dbReference>
<dbReference type="Pfam" id="PF21176">
    <property type="entry name" value="RecR_HhH"/>
    <property type="match status" value="1"/>
</dbReference>
<evidence type="ECO:0000256" key="7">
    <source>
        <dbReference type="HAMAP-Rule" id="MF_00017"/>
    </source>
</evidence>
<keyword evidence="3 7" id="KW-0863">Zinc-finger</keyword>
<sequence>MEIYPSCFRDLVETFSRLPGLGKRASQRIAMHIMARPADETALMADTISNLRLRVQICPECGCLAQDEVCPICSDPSRDHRILCVVEKLQDAASIEGTNDFRGLFHVLWGRLDPLNGMGPEKLRLSNLEERVRSLGIEEIIVATGPDVQGDATAILISTLLEEVPVKVTRPAVGIPVGTDVEYADPLTLTRALRARRDL</sequence>
<name>A0A2N1PV01_9BACT</name>
<organism evidence="9 10">
    <name type="scientific">Candidatus Wallbacteria bacterium HGW-Wallbacteria-1</name>
    <dbReference type="NCBI Taxonomy" id="2013854"/>
    <lineage>
        <taxon>Bacteria</taxon>
        <taxon>Candidatus Walliibacteriota</taxon>
    </lineage>
</organism>
<dbReference type="Proteomes" id="UP000233256">
    <property type="component" value="Unassembled WGS sequence"/>
</dbReference>
<dbReference type="Pfam" id="PF02132">
    <property type="entry name" value="RecR_ZnF"/>
    <property type="match status" value="1"/>
</dbReference>
<accession>A0A2N1PV01</accession>
<evidence type="ECO:0000256" key="6">
    <source>
        <dbReference type="ARBA" id="ARBA00023204"/>
    </source>
</evidence>
<dbReference type="PANTHER" id="PTHR30446">
    <property type="entry name" value="RECOMBINATION PROTEIN RECR"/>
    <property type="match status" value="1"/>
</dbReference>
<keyword evidence="2 7" id="KW-0227">DNA damage</keyword>
<dbReference type="Gene3D" id="3.40.1360.10">
    <property type="match status" value="1"/>
</dbReference>
<dbReference type="PROSITE" id="PS50880">
    <property type="entry name" value="TOPRIM"/>
    <property type="match status" value="1"/>
</dbReference>
<dbReference type="InterPro" id="IPR023627">
    <property type="entry name" value="Rcmb_RecR"/>
</dbReference>
<comment type="function">
    <text evidence="7">May play a role in DNA repair. It seems to be involved in an RecBC-independent recombinational process of DNA repair. It may act with RecF and RecO.</text>
</comment>
<reference evidence="9 10" key="1">
    <citation type="journal article" date="2017" name="ISME J.">
        <title>Potential for microbial H2 and metal transformations associated with novel bacteria and archaea in deep terrestrial subsurface sediments.</title>
        <authorList>
            <person name="Hernsdorf A.W."/>
            <person name="Amano Y."/>
            <person name="Miyakawa K."/>
            <person name="Ise K."/>
            <person name="Suzuki Y."/>
            <person name="Anantharaman K."/>
            <person name="Probst A."/>
            <person name="Burstein D."/>
            <person name="Thomas B.C."/>
            <person name="Banfield J.F."/>
        </authorList>
    </citation>
    <scope>NUCLEOTIDE SEQUENCE [LARGE SCALE GENOMIC DNA]</scope>
    <source>
        <strain evidence="9">HGW-Wallbacteria-1</strain>
    </source>
</reference>
<evidence type="ECO:0000256" key="3">
    <source>
        <dbReference type="ARBA" id="ARBA00022771"/>
    </source>
</evidence>
<dbReference type="PANTHER" id="PTHR30446:SF0">
    <property type="entry name" value="RECOMBINATION PROTEIN RECR"/>
    <property type="match status" value="1"/>
</dbReference>
<dbReference type="Gene3D" id="6.10.250.240">
    <property type="match status" value="1"/>
</dbReference>
<dbReference type="Pfam" id="PF13662">
    <property type="entry name" value="Toprim_4"/>
    <property type="match status" value="1"/>
</dbReference>
<dbReference type="GO" id="GO:0006310">
    <property type="term" value="P:DNA recombination"/>
    <property type="evidence" value="ECO:0007669"/>
    <property type="project" value="UniProtKB-UniRule"/>
</dbReference>
<dbReference type="CDD" id="cd01025">
    <property type="entry name" value="TOPRIM_recR"/>
    <property type="match status" value="1"/>
</dbReference>
<evidence type="ECO:0000256" key="2">
    <source>
        <dbReference type="ARBA" id="ARBA00022763"/>
    </source>
</evidence>
<dbReference type="GO" id="GO:0006281">
    <property type="term" value="P:DNA repair"/>
    <property type="evidence" value="ECO:0007669"/>
    <property type="project" value="UniProtKB-UniRule"/>
</dbReference>
<dbReference type="AlphaFoldDB" id="A0A2N1PV01"/>
<dbReference type="PROSITE" id="PS01300">
    <property type="entry name" value="RECR"/>
    <property type="match status" value="1"/>
</dbReference>
<dbReference type="InterPro" id="IPR034137">
    <property type="entry name" value="TOPRIM_RecR"/>
</dbReference>
<feature type="zinc finger region" description="C4-type" evidence="7">
    <location>
        <begin position="58"/>
        <end position="73"/>
    </location>
</feature>
<dbReference type="HAMAP" id="MF_00017">
    <property type="entry name" value="RecR"/>
    <property type="match status" value="1"/>
</dbReference>
<dbReference type="InterPro" id="IPR006171">
    <property type="entry name" value="TOPRIM_dom"/>
</dbReference>
<evidence type="ECO:0000256" key="1">
    <source>
        <dbReference type="ARBA" id="ARBA00022723"/>
    </source>
</evidence>
<dbReference type="InterPro" id="IPR000093">
    <property type="entry name" value="DNA_Rcmb_RecR"/>
</dbReference>
<dbReference type="GO" id="GO:0003677">
    <property type="term" value="F:DNA binding"/>
    <property type="evidence" value="ECO:0007669"/>
    <property type="project" value="UniProtKB-UniRule"/>
</dbReference>
<protein>
    <recommendedName>
        <fullName evidence="7">Recombination protein RecR</fullName>
    </recommendedName>
</protein>
<evidence type="ECO:0000256" key="5">
    <source>
        <dbReference type="ARBA" id="ARBA00023172"/>
    </source>
</evidence>
<evidence type="ECO:0000313" key="10">
    <source>
        <dbReference type="Proteomes" id="UP000233256"/>
    </source>
</evidence>
<feature type="domain" description="Toprim" evidence="8">
    <location>
        <begin position="81"/>
        <end position="176"/>
    </location>
</feature>
<keyword evidence="5 7" id="KW-0233">DNA recombination</keyword>
<proteinExistence type="inferred from homology"/>
<dbReference type="SUPFAM" id="SSF111304">
    <property type="entry name" value="Recombination protein RecR"/>
    <property type="match status" value="1"/>
</dbReference>
<dbReference type="NCBIfam" id="TIGR00615">
    <property type="entry name" value="recR"/>
    <property type="match status" value="1"/>
</dbReference>